<sequence length="88" mass="10104">MRIVDTDWSKLDDSVKTILERVDINKKSSDIPIGSLVDIPYYRGEMTEEMADEIIHYQYSSENKGYYAASLEKGILKIAFLKQAINDI</sequence>
<dbReference type="Proteomes" id="UP000460318">
    <property type="component" value="Unassembled WGS sequence"/>
</dbReference>
<gene>
    <name evidence="1" type="ORF">GRF59_14900</name>
</gene>
<dbReference type="RefSeq" id="WP_160498517.1">
    <property type="nucleotide sequence ID" value="NZ_WUBI01000002.1"/>
</dbReference>
<organism evidence="1 2">
    <name type="scientific">Paenibacillus dendrobii</name>
    <dbReference type="NCBI Taxonomy" id="2691084"/>
    <lineage>
        <taxon>Bacteria</taxon>
        <taxon>Bacillati</taxon>
        <taxon>Bacillota</taxon>
        <taxon>Bacilli</taxon>
        <taxon>Bacillales</taxon>
        <taxon>Paenibacillaceae</taxon>
        <taxon>Paenibacillus</taxon>
    </lineage>
</organism>
<reference evidence="1 2" key="1">
    <citation type="submission" date="2019-12" db="EMBL/GenBank/DDBJ databases">
        <title>Paenibacillus sp. nov., an endophytic bacterium isolated from the stem of Dendrobium.</title>
        <authorList>
            <person name="Zhao R."/>
        </authorList>
    </citation>
    <scope>NUCLEOTIDE SEQUENCE [LARGE SCALE GENOMIC DNA]</scope>
    <source>
        <strain evidence="1 2">HJL G12</strain>
    </source>
</reference>
<protein>
    <submittedName>
        <fullName evidence="1">Uncharacterized protein</fullName>
    </submittedName>
</protein>
<accession>A0A7X3IJZ5</accession>
<dbReference type="AlphaFoldDB" id="A0A7X3IJZ5"/>
<name>A0A7X3IJZ5_9BACL</name>
<proteinExistence type="predicted"/>
<evidence type="ECO:0000313" key="1">
    <source>
        <dbReference type="EMBL" id="MWV44908.1"/>
    </source>
</evidence>
<evidence type="ECO:0000313" key="2">
    <source>
        <dbReference type="Proteomes" id="UP000460318"/>
    </source>
</evidence>
<comment type="caution">
    <text evidence="1">The sequence shown here is derived from an EMBL/GenBank/DDBJ whole genome shotgun (WGS) entry which is preliminary data.</text>
</comment>
<dbReference type="EMBL" id="WUBI01000002">
    <property type="protein sequence ID" value="MWV44908.1"/>
    <property type="molecule type" value="Genomic_DNA"/>
</dbReference>
<keyword evidence="2" id="KW-1185">Reference proteome</keyword>